<feature type="compositionally biased region" description="Polar residues" evidence="3">
    <location>
        <begin position="9"/>
        <end position="20"/>
    </location>
</feature>
<dbReference type="PANTHER" id="PTHR12729">
    <property type="entry name" value="TRNA(HIS) GUANYLYLTRANSFERASE-RELATED"/>
    <property type="match status" value="1"/>
</dbReference>
<dbReference type="PANTHER" id="PTHR12729:SF1">
    <property type="entry name" value="TRNAHIS GUANYLYLTRANSFERASE CATALYTIC DOMAIN-CONTAINING PROTEIN"/>
    <property type="match status" value="1"/>
</dbReference>
<evidence type="ECO:0000259" key="4">
    <source>
        <dbReference type="Pfam" id="PF04446"/>
    </source>
</evidence>
<organism evidence="5 6">
    <name type="scientific">Pyrenophora teres f. teres</name>
    <dbReference type="NCBI Taxonomy" id="97479"/>
    <lineage>
        <taxon>Eukaryota</taxon>
        <taxon>Fungi</taxon>
        <taxon>Dikarya</taxon>
        <taxon>Ascomycota</taxon>
        <taxon>Pezizomycotina</taxon>
        <taxon>Dothideomycetes</taxon>
        <taxon>Pleosporomycetidae</taxon>
        <taxon>Pleosporales</taxon>
        <taxon>Pleosporineae</taxon>
        <taxon>Pleosporaceae</taxon>
        <taxon>Pyrenophora</taxon>
    </lineage>
</organism>
<dbReference type="EMBL" id="HG992981">
    <property type="protein sequence ID" value="CAE7179162.1"/>
    <property type="molecule type" value="Genomic_DNA"/>
</dbReference>
<dbReference type="GO" id="GO:0008193">
    <property type="term" value="F:tRNA guanylyltransferase activity"/>
    <property type="evidence" value="ECO:0007669"/>
    <property type="project" value="InterPro"/>
</dbReference>
<dbReference type="Proteomes" id="UP000472372">
    <property type="component" value="Chromosome 5"/>
</dbReference>
<evidence type="ECO:0000256" key="1">
    <source>
        <dbReference type="ARBA" id="ARBA00015443"/>
    </source>
</evidence>
<proteinExistence type="predicted"/>
<gene>
    <name evidence="5" type="ORF">PTTW11_06496</name>
</gene>
<dbReference type="Gene3D" id="3.30.70.3000">
    <property type="match status" value="1"/>
</dbReference>
<dbReference type="InterPro" id="IPR007537">
    <property type="entry name" value="tRNAHis_GuaTrfase_Thg1"/>
</dbReference>
<evidence type="ECO:0000313" key="6">
    <source>
        <dbReference type="Proteomes" id="UP000472372"/>
    </source>
</evidence>
<name>A0A6S6W4Y5_9PLEO</name>
<dbReference type="Pfam" id="PF04446">
    <property type="entry name" value="Thg1"/>
    <property type="match status" value="1"/>
</dbReference>
<reference evidence="5" key="1">
    <citation type="submission" date="2021-02" db="EMBL/GenBank/DDBJ databases">
        <authorList>
            <person name="Syme A R."/>
            <person name="Syme A R."/>
            <person name="Moolhuijzen P."/>
        </authorList>
    </citation>
    <scope>NUCLEOTIDE SEQUENCE</scope>
    <source>
        <strain evidence="5">W1-1</strain>
    </source>
</reference>
<evidence type="ECO:0000313" key="5">
    <source>
        <dbReference type="EMBL" id="CAE7179162.1"/>
    </source>
</evidence>
<protein>
    <recommendedName>
        <fullName evidence="1">tRNA(His) guanylyltransferase</fullName>
    </recommendedName>
    <alternativeName>
        <fullName evidence="2">tRNA-histidine guanylyltransferase</fullName>
    </alternativeName>
</protein>
<dbReference type="GO" id="GO:0000287">
    <property type="term" value="F:magnesium ion binding"/>
    <property type="evidence" value="ECO:0007669"/>
    <property type="project" value="InterPro"/>
</dbReference>
<dbReference type="InterPro" id="IPR024956">
    <property type="entry name" value="tRNAHis_GuaTrfase_cat"/>
</dbReference>
<keyword evidence="5" id="KW-0808">Transferase</keyword>
<feature type="region of interest" description="Disordered" evidence="3">
    <location>
        <begin position="1"/>
        <end position="20"/>
    </location>
</feature>
<dbReference type="AlphaFoldDB" id="A0A6S6W4Y5"/>
<feature type="domain" description="tRNAHis guanylyltransferase catalytic" evidence="4">
    <location>
        <begin position="23"/>
        <end position="161"/>
    </location>
</feature>
<accession>A0A6S6W4Y5</accession>
<dbReference type="InterPro" id="IPR038469">
    <property type="entry name" value="tRNAHis_GuaTrfase_Thg1_sf"/>
</dbReference>
<evidence type="ECO:0000256" key="2">
    <source>
        <dbReference type="ARBA" id="ARBA00032480"/>
    </source>
</evidence>
<evidence type="ECO:0000256" key="3">
    <source>
        <dbReference type="SAM" id="MobiDB-lite"/>
    </source>
</evidence>
<keyword evidence="5" id="KW-0548">Nucleotidyltransferase</keyword>
<sequence>MNPSPTPRTPTEQATSTPQSLATRMKSYESAFDHTLPPTTPIILRLDGHGFSRFTSHFVRPFDQRIHLSMTRTSSDLLGYFPSATLAYTQSDEITLIFPSGLQAFNSRVQKLSSIAASYCSVRFNKHLSAALHELPEPRVSGDVEEWLGTAHFDARFFPVPNVEEALNNLLWRCRNDAVRNAVSGFARTMYTTGEMHGKKTHELVEMMLVEKGVRFEEAVPKWAIEGCLIKREQYEHEGLNMKTGEKEKTFRTRTRVEERGVKEFNEEGLRLITDKCW</sequence>
<dbReference type="GO" id="GO:0006400">
    <property type="term" value="P:tRNA modification"/>
    <property type="evidence" value="ECO:0007669"/>
    <property type="project" value="InterPro"/>
</dbReference>